<dbReference type="PANTHER" id="PTHR10917">
    <property type="entry name" value="DNA-DIRECTED RNA POLYMERASES I, II, AND III SUBUNIT RPABC3"/>
    <property type="match status" value="1"/>
</dbReference>
<reference evidence="2" key="2">
    <citation type="submission" date="2022-03" db="EMBL/GenBank/DDBJ databases">
        <title>Draft title - Genomic analysis of global carrot germplasm unveils the trajectory of domestication and the origin of high carotenoid orange carrot.</title>
        <authorList>
            <person name="Iorizzo M."/>
            <person name="Ellison S."/>
            <person name="Senalik D."/>
            <person name="Macko-Podgorni A."/>
            <person name="Grzebelus D."/>
            <person name="Bostan H."/>
            <person name="Rolling W."/>
            <person name="Curaba J."/>
            <person name="Simon P."/>
        </authorList>
    </citation>
    <scope>NUCLEOTIDE SEQUENCE</scope>
    <source>
        <tissue evidence="2">Leaf</tissue>
    </source>
</reference>
<keyword evidence="1" id="KW-0539">Nucleus</keyword>
<gene>
    <name evidence="2" type="ORF">DCAR_0102977</name>
</gene>
<dbReference type="GO" id="GO:0003899">
    <property type="term" value="F:DNA-directed RNA polymerase activity"/>
    <property type="evidence" value="ECO:0007669"/>
    <property type="project" value="UniProtKB-UniRule"/>
</dbReference>
<dbReference type="InterPro" id="IPR012340">
    <property type="entry name" value="NA-bd_OB-fold"/>
</dbReference>
<dbReference type="Pfam" id="PF03870">
    <property type="entry name" value="RNA_pol_Rpb8"/>
    <property type="match status" value="1"/>
</dbReference>
<evidence type="ECO:0000313" key="2">
    <source>
        <dbReference type="EMBL" id="WOG83799.1"/>
    </source>
</evidence>
<dbReference type="InterPro" id="IPR005570">
    <property type="entry name" value="RPABC3"/>
</dbReference>
<dbReference type="Gene3D" id="2.40.50.140">
    <property type="entry name" value="Nucleic acid-binding proteins"/>
    <property type="match status" value="1"/>
</dbReference>
<dbReference type="EMBL" id="CP093343">
    <property type="protein sequence ID" value="WOG83799.1"/>
    <property type="molecule type" value="Genomic_DNA"/>
</dbReference>
<dbReference type="KEGG" id="dcr:108215206"/>
<proteinExistence type="inferred from homology"/>
<dbReference type="GO" id="GO:0005665">
    <property type="term" value="C:RNA polymerase II, core complex"/>
    <property type="evidence" value="ECO:0007669"/>
    <property type="project" value="UniProtKB-UniRule"/>
</dbReference>
<dbReference type="GO" id="GO:0005666">
    <property type="term" value="C:RNA polymerase III complex"/>
    <property type="evidence" value="ECO:0007669"/>
    <property type="project" value="TreeGrafter"/>
</dbReference>
<dbReference type="PIRSF" id="PIRSF000779">
    <property type="entry name" value="RNA_pol_Rpb8"/>
    <property type="match status" value="1"/>
</dbReference>
<dbReference type="SMART" id="SM00658">
    <property type="entry name" value="RPOL8c"/>
    <property type="match status" value="1"/>
</dbReference>
<evidence type="ECO:0000256" key="1">
    <source>
        <dbReference type="PIRNR" id="PIRNR000779"/>
    </source>
</evidence>
<dbReference type="GO" id="GO:0005736">
    <property type="term" value="C:RNA polymerase I complex"/>
    <property type="evidence" value="ECO:0007669"/>
    <property type="project" value="TreeGrafter"/>
</dbReference>
<comment type="similarity">
    <text evidence="1">Belongs to the eukaryotic RPB8 RNA polymerase subunit family.</text>
</comment>
<protein>
    <submittedName>
        <fullName evidence="2">Uncharacterized protein</fullName>
    </submittedName>
</protein>
<dbReference type="AlphaFoldDB" id="A0A166HFH6"/>
<keyword evidence="3" id="KW-1185">Reference proteome</keyword>
<evidence type="ECO:0000313" key="3">
    <source>
        <dbReference type="Proteomes" id="UP000077755"/>
    </source>
</evidence>
<accession>A0A166HFH6</accession>
<dbReference type="SUPFAM" id="SSF50249">
    <property type="entry name" value="Nucleic acid-binding proteins"/>
    <property type="match status" value="1"/>
</dbReference>
<dbReference type="Proteomes" id="UP000077755">
    <property type="component" value="Chromosome 1"/>
</dbReference>
<sequence>MVHFHFDDIIKVDRLDADGKKYDKVSRIEARSEQLKMQLHLDVHSELCPVRVGDKFRIVLADTLNEDGSAVTSLLPKGKQNSLADKFEYVMHGLLYKISDEGSDANAEKVARLSFGGLQLVLKGDAAKMESFKVHEKYFLCMRKV</sequence>
<dbReference type="GO" id="GO:0006351">
    <property type="term" value="P:DNA-templated transcription"/>
    <property type="evidence" value="ECO:0007669"/>
    <property type="project" value="UniProtKB-UniRule"/>
</dbReference>
<name>A0A166HFH6_DAUCS</name>
<reference evidence="2" key="1">
    <citation type="journal article" date="2016" name="Nat. Genet.">
        <title>A high-quality carrot genome assembly provides new insights into carotenoid accumulation and asterid genome evolution.</title>
        <authorList>
            <person name="Iorizzo M."/>
            <person name="Ellison S."/>
            <person name="Senalik D."/>
            <person name="Zeng P."/>
            <person name="Satapoomin P."/>
            <person name="Huang J."/>
            <person name="Bowman M."/>
            <person name="Iovene M."/>
            <person name="Sanseverino W."/>
            <person name="Cavagnaro P."/>
            <person name="Yildiz M."/>
            <person name="Macko-Podgorni A."/>
            <person name="Moranska E."/>
            <person name="Grzebelus E."/>
            <person name="Grzebelus D."/>
            <person name="Ashrafi H."/>
            <person name="Zheng Z."/>
            <person name="Cheng S."/>
            <person name="Spooner D."/>
            <person name="Van Deynze A."/>
            <person name="Simon P."/>
        </authorList>
    </citation>
    <scope>NUCLEOTIDE SEQUENCE</scope>
    <source>
        <tissue evidence="2">Leaf</tissue>
    </source>
</reference>
<dbReference type="OMA" id="YRMVIST"/>
<organism evidence="2 3">
    <name type="scientific">Daucus carota subsp. sativus</name>
    <name type="common">Carrot</name>
    <dbReference type="NCBI Taxonomy" id="79200"/>
    <lineage>
        <taxon>Eukaryota</taxon>
        <taxon>Viridiplantae</taxon>
        <taxon>Streptophyta</taxon>
        <taxon>Embryophyta</taxon>
        <taxon>Tracheophyta</taxon>
        <taxon>Spermatophyta</taxon>
        <taxon>Magnoliopsida</taxon>
        <taxon>eudicotyledons</taxon>
        <taxon>Gunneridae</taxon>
        <taxon>Pentapetalae</taxon>
        <taxon>asterids</taxon>
        <taxon>campanulids</taxon>
        <taxon>Apiales</taxon>
        <taxon>Apiaceae</taxon>
        <taxon>Apioideae</taxon>
        <taxon>Scandiceae</taxon>
        <taxon>Daucinae</taxon>
        <taxon>Daucus</taxon>
        <taxon>Daucus sect. Daucus</taxon>
    </lineage>
</organism>
<dbReference type="PANTHER" id="PTHR10917:SF1">
    <property type="entry name" value="DNA-DIRECTED RNA POLYMERASE I, II"/>
    <property type="match status" value="1"/>
</dbReference>
<dbReference type="OrthoDB" id="20018at2759"/>
<dbReference type="Gramene" id="KZN10182">
    <property type="protein sequence ID" value="KZN10182"/>
    <property type="gene ID" value="DCAR_002838"/>
</dbReference>